<dbReference type="PANTHER" id="PTHR31286:SF167">
    <property type="entry name" value="OS09G0268800 PROTEIN"/>
    <property type="match status" value="1"/>
</dbReference>
<evidence type="ECO:0000313" key="4">
    <source>
        <dbReference type="EMBL" id="KAH1045711.1"/>
    </source>
</evidence>
<keyword evidence="1" id="KW-0863">Zinc-finger</keyword>
<reference evidence="4 5" key="1">
    <citation type="journal article" date="2021" name="Plant Biotechnol. J.">
        <title>Multi-omics assisted identification of the key and species-specific regulatory components of drought-tolerant mechanisms in Gossypium stocksii.</title>
        <authorList>
            <person name="Yu D."/>
            <person name="Ke L."/>
            <person name="Zhang D."/>
            <person name="Wu Y."/>
            <person name="Sun Y."/>
            <person name="Mei J."/>
            <person name="Sun J."/>
            <person name="Sun Y."/>
        </authorList>
    </citation>
    <scope>NUCLEOTIDE SEQUENCE [LARGE SCALE GENOMIC DNA]</scope>
    <source>
        <strain evidence="5">cv. E1</strain>
        <tissue evidence="4">Leaf</tissue>
    </source>
</reference>
<keyword evidence="1" id="KW-0479">Metal-binding</keyword>
<dbReference type="PROSITE" id="PS50158">
    <property type="entry name" value="ZF_CCHC"/>
    <property type="match status" value="1"/>
</dbReference>
<dbReference type="AlphaFoldDB" id="A0A9D3UI22"/>
<dbReference type="InterPro" id="IPR040256">
    <property type="entry name" value="At4g02000-like"/>
</dbReference>
<accession>A0A9D3UI22</accession>
<dbReference type="GO" id="GO:0003676">
    <property type="term" value="F:nucleic acid binding"/>
    <property type="evidence" value="ECO:0007669"/>
    <property type="project" value="InterPro"/>
</dbReference>
<organism evidence="4 5">
    <name type="scientific">Gossypium stocksii</name>
    <dbReference type="NCBI Taxonomy" id="47602"/>
    <lineage>
        <taxon>Eukaryota</taxon>
        <taxon>Viridiplantae</taxon>
        <taxon>Streptophyta</taxon>
        <taxon>Embryophyta</taxon>
        <taxon>Tracheophyta</taxon>
        <taxon>Spermatophyta</taxon>
        <taxon>Magnoliopsida</taxon>
        <taxon>eudicotyledons</taxon>
        <taxon>Gunneridae</taxon>
        <taxon>Pentapetalae</taxon>
        <taxon>rosids</taxon>
        <taxon>malvids</taxon>
        <taxon>Malvales</taxon>
        <taxon>Malvaceae</taxon>
        <taxon>Malvoideae</taxon>
        <taxon>Gossypium</taxon>
    </lineage>
</organism>
<evidence type="ECO:0000256" key="2">
    <source>
        <dbReference type="SAM" id="MobiDB-lite"/>
    </source>
</evidence>
<name>A0A9D3UI22_9ROSI</name>
<comment type="caution">
    <text evidence="4">The sequence shown here is derived from an EMBL/GenBank/DDBJ whole genome shotgun (WGS) entry which is preliminary data.</text>
</comment>
<dbReference type="Pfam" id="PF14392">
    <property type="entry name" value="zf-CCHC_4"/>
    <property type="match status" value="1"/>
</dbReference>
<dbReference type="Proteomes" id="UP000828251">
    <property type="component" value="Unassembled WGS sequence"/>
</dbReference>
<dbReference type="OrthoDB" id="966987at2759"/>
<feature type="domain" description="CCHC-type" evidence="3">
    <location>
        <begin position="60"/>
        <end position="73"/>
    </location>
</feature>
<dbReference type="InterPro" id="IPR001878">
    <property type="entry name" value="Znf_CCHC"/>
</dbReference>
<dbReference type="PANTHER" id="PTHR31286">
    <property type="entry name" value="GLYCINE-RICH CELL WALL STRUCTURAL PROTEIN 1.8-LIKE"/>
    <property type="match status" value="1"/>
</dbReference>
<dbReference type="InterPro" id="IPR025836">
    <property type="entry name" value="Zn_knuckle_CX2CX4HX4C"/>
</dbReference>
<keyword evidence="5" id="KW-1185">Reference proteome</keyword>
<evidence type="ECO:0000313" key="5">
    <source>
        <dbReference type="Proteomes" id="UP000828251"/>
    </source>
</evidence>
<protein>
    <recommendedName>
        <fullName evidence="3">CCHC-type domain-containing protein</fullName>
    </recommendedName>
</protein>
<keyword evidence="1" id="KW-0862">Zinc</keyword>
<evidence type="ECO:0000259" key="3">
    <source>
        <dbReference type="PROSITE" id="PS50158"/>
    </source>
</evidence>
<dbReference type="GO" id="GO:0008270">
    <property type="term" value="F:zinc ion binding"/>
    <property type="evidence" value="ECO:0007669"/>
    <property type="project" value="UniProtKB-KW"/>
</dbReference>
<proteinExistence type="predicted"/>
<feature type="compositionally biased region" description="Basic and acidic residues" evidence="2">
    <location>
        <begin position="159"/>
        <end position="169"/>
    </location>
</feature>
<gene>
    <name evidence="4" type="ORF">J1N35_036495</name>
</gene>
<dbReference type="EMBL" id="JAIQCV010000011">
    <property type="protein sequence ID" value="KAH1045711.1"/>
    <property type="molecule type" value="Genomic_DNA"/>
</dbReference>
<feature type="compositionally biased region" description="Basic and acidic residues" evidence="2">
    <location>
        <begin position="205"/>
        <end position="220"/>
    </location>
</feature>
<feature type="region of interest" description="Disordered" evidence="2">
    <location>
        <begin position="159"/>
        <end position="220"/>
    </location>
</feature>
<sequence length="220" mass="25024">MHAIGSTFGGVIRAETKGDFCRIRVNLDVQKQLRRGIFICPNGKGKIWLPFKYENLPTFCFGCGRMGHEVKECMEKQLSDSNKAGDEYTFSLTLRAESFVVRKESMIFGELLKKSMKQYIYTGKKETSMDVGSLEAANLVHWLENKIGPKNSVLWATKKSKENSAKNNEEISPQISHRRREESSGDGEGINLPQISPEKEEENSIEIRHTTEDVLKDNFE</sequence>
<evidence type="ECO:0000256" key="1">
    <source>
        <dbReference type="PROSITE-ProRule" id="PRU00047"/>
    </source>
</evidence>